<dbReference type="PANTHER" id="PTHR34039:SF1">
    <property type="entry name" value="UPF0102 PROTEIN YRAN"/>
    <property type="match status" value="1"/>
</dbReference>
<dbReference type="PANTHER" id="PTHR34039">
    <property type="entry name" value="UPF0102 PROTEIN YRAN"/>
    <property type="match status" value="1"/>
</dbReference>
<dbReference type="RefSeq" id="WP_058480832.1">
    <property type="nucleotide sequence ID" value="NZ_CAAAIQ010000001.1"/>
</dbReference>
<dbReference type="GO" id="GO:0003676">
    <property type="term" value="F:nucleic acid binding"/>
    <property type="evidence" value="ECO:0007669"/>
    <property type="project" value="InterPro"/>
</dbReference>
<proteinExistence type="inferred from homology"/>
<organism evidence="3 4">
    <name type="scientific">Legionella waltersii</name>
    <dbReference type="NCBI Taxonomy" id="66969"/>
    <lineage>
        <taxon>Bacteria</taxon>
        <taxon>Pseudomonadati</taxon>
        <taxon>Pseudomonadota</taxon>
        <taxon>Gammaproteobacteria</taxon>
        <taxon>Legionellales</taxon>
        <taxon>Legionellaceae</taxon>
        <taxon>Legionella</taxon>
    </lineage>
</organism>
<sequence>MLELGKQAEHKALVFLEEKGLALILQNYRCRMGEIDLIMRDGQYLVFIEVRSRKRNEYGGGIESITYSKQKKIMTATQHYLTQFRLAEKHPIRFDVISIDGRSGNVTWLKDAFRDDF</sequence>
<dbReference type="EMBL" id="LNZB01000051">
    <property type="protein sequence ID" value="KTD76479.1"/>
    <property type="molecule type" value="Genomic_DNA"/>
</dbReference>
<dbReference type="InterPro" id="IPR011856">
    <property type="entry name" value="tRNA_endonuc-like_dom_sf"/>
</dbReference>
<dbReference type="NCBIfam" id="TIGR00252">
    <property type="entry name" value="YraN family protein"/>
    <property type="match status" value="1"/>
</dbReference>
<evidence type="ECO:0000256" key="2">
    <source>
        <dbReference type="HAMAP-Rule" id="MF_00048"/>
    </source>
</evidence>
<dbReference type="SUPFAM" id="SSF52980">
    <property type="entry name" value="Restriction endonuclease-like"/>
    <property type="match status" value="1"/>
</dbReference>
<dbReference type="HAMAP" id="MF_00048">
    <property type="entry name" value="UPF0102"/>
    <property type="match status" value="1"/>
</dbReference>
<protein>
    <recommendedName>
        <fullName evidence="2">UPF0102 protein Lwal_2201</fullName>
    </recommendedName>
</protein>
<dbReference type="Proteomes" id="UP000054729">
    <property type="component" value="Unassembled WGS sequence"/>
</dbReference>
<dbReference type="NCBIfam" id="NF009150">
    <property type="entry name" value="PRK12497.1-3"/>
    <property type="match status" value="1"/>
</dbReference>
<dbReference type="AlphaFoldDB" id="A0A0W1A564"/>
<name>A0A0W1A564_9GAMM</name>
<keyword evidence="4" id="KW-1185">Reference proteome</keyword>
<dbReference type="InterPro" id="IPR003509">
    <property type="entry name" value="UPF0102_YraN-like"/>
</dbReference>
<reference evidence="3 4" key="1">
    <citation type="submission" date="2015-11" db="EMBL/GenBank/DDBJ databases">
        <title>Genomic analysis of 38 Legionella species identifies large and diverse effector repertoires.</title>
        <authorList>
            <person name="Burstein D."/>
            <person name="Amaro F."/>
            <person name="Zusman T."/>
            <person name="Lifshitz Z."/>
            <person name="Cohen O."/>
            <person name="Gilbert J.A."/>
            <person name="Pupko T."/>
            <person name="Shuman H.A."/>
            <person name="Segal G."/>
        </authorList>
    </citation>
    <scope>NUCLEOTIDE SEQUENCE [LARGE SCALE GENOMIC DNA]</scope>
    <source>
        <strain evidence="3 4">ATCC 51914</strain>
    </source>
</reference>
<dbReference type="STRING" id="66969.Lwal_2201"/>
<accession>A0A0W1A564</accession>
<comment type="similarity">
    <text evidence="1 2">Belongs to the UPF0102 family.</text>
</comment>
<dbReference type="CDD" id="cd20736">
    <property type="entry name" value="PoNe_Nuclease"/>
    <property type="match status" value="1"/>
</dbReference>
<gene>
    <name evidence="3" type="ORF">Lwal_2201</name>
</gene>
<dbReference type="Pfam" id="PF02021">
    <property type="entry name" value="UPF0102"/>
    <property type="match status" value="1"/>
</dbReference>
<evidence type="ECO:0000256" key="1">
    <source>
        <dbReference type="ARBA" id="ARBA00006738"/>
    </source>
</evidence>
<dbReference type="OrthoDB" id="9794876at2"/>
<evidence type="ECO:0000313" key="3">
    <source>
        <dbReference type="EMBL" id="KTD76479.1"/>
    </source>
</evidence>
<dbReference type="Gene3D" id="3.40.1350.10">
    <property type="match status" value="1"/>
</dbReference>
<dbReference type="PATRIC" id="fig|66969.6.peg.2393"/>
<dbReference type="InterPro" id="IPR011335">
    <property type="entry name" value="Restrct_endonuc-II-like"/>
</dbReference>
<comment type="caution">
    <text evidence="3">The sequence shown here is derived from an EMBL/GenBank/DDBJ whole genome shotgun (WGS) entry which is preliminary data.</text>
</comment>
<evidence type="ECO:0000313" key="4">
    <source>
        <dbReference type="Proteomes" id="UP000054729"/>
    </source>
</evidence>